<keyword evidence="2" id="KW-1185">Reference proteome</keyword>
<evidence type="ECO:0000313" key="2">
    <source>
        <dbReference type="Proteomes" id="UP001056120"/>
    </source>
</evidence>
<dbReference type="Proteomes" id="UP001056120">
    <property type="component" value="Linkage Group LG03"/>
</dbReference>
<dbReference type="EMBL" id="CM042020">
    <property type="protein sequence ID" value="KAI3822954.1"/>
    <property type="molecule type" value="Genomic_DNA"/>
</dbReference>
<evidence type="ECO:0000313" key="1">
    <source>
        <dbReference type="EMBL" id="KAI3822954.1"/>
    </source>
</evidence>
<accession>A0ACB9JSF0</accession>
<sequence>MKINTSIFTFFVLSSTLILRSTAISSNDRLGVAPEDEIYYKGLWSSGTIKCKDGSRTFTKSQLNDDFCDCFDGTDEPGTSACPTGKFFCRNAGHSALTLFSSRINDGICDCCDGSDEYDGKTRCKNTCWEAGKVARDKLMEQIALFQEGVAIRKHEIEQAKISAAKDEAELSNLKNEEKILKGIVQQLKEHKERIEKAVEKERIQKEKEVKQKKEAEESESKEHKSEEKVDAGEQEPVNNNDDEAAILDNPPSGQNLKENPAELPVDVVQNAHASLDNGEKGEDATKDIDSLSREDLGREIGSRWTGKKTDQQDHDINDVKNDYETSVNVHDEENNGYDTETDEDHQHYDDDEDTEAHMDDVGDAANDDSSSSYNYDPDDDMDMLDMETESSPSWFEKIQRTVRNILQNVNPFQTPVDVSEAENVKKEYDEAITKLSKLKSKISRLKKKLGNDFGPEKEFYSLYGQCFESKQNKYVYKVCPFKQATQEEGYSTTRLGKWEKFEESYNVMLFSNGDNCWNGPDRSLKARLRCGLKVELADVDEPSRCEYAAMLTTPALCLEGKLKELEDELDKQPQFHDEL</sequence>
<reference evidence="1 2" key="2">
    <citation type="journal article" date="2022" name="Mol. Ecol. Resour.">
        <title>The genomes of chicory, endive, great burdock and yacon provide insights into Asteraceae paleo-polyploidization history and plant inulin production.</title>
        <authorList>
            <person name="Fan W."/>
            <person name="Wang S."/>
            <person name="Wang H."/>
            <person name="Wang A."/>
            <person name="Jiang F."/>
            <person name="Liu H."/>
            <person name="Zhao H."/>
            <person name="Xu D."/>
            <person name="Zhang Y."/>
        </authorList>
    </citation>
    <scope>NUCLEOTIDE SEQUENCE [LARGE SCALE GENOMIC DNA]</scope>
    <source>
        <strain evidence="2">cv. Yunnan</strain>
        <tissue evidence="1">Leaves</tissue>
    </source>
</reference>
<name>A0ACB9JSF0_9ASTR</name>
<gene>
    <name evidence="1" type="ORF">L1987_10556</name>
</gene>
<proteinExistence type="predicted"/>
<organism evidence="1 2">
    <name type="scientific">Smallanthus sonchifolius</name>
    <dbReference type="NCBI Taxonomy" id="185202"/>
    <lineage>
        <taxon>Eukaryota</taxon>
        <taxon>Viridiplantae</taxon>
        <taxon>Streptophyta</taxon>
        <taxon>Embryophyta</taxon>
        <taxon>Tracheophyta</taxon>
        <taxon>Spermatophyta</taxon>
        <taxon>Magnoliopsida</taxon>
        <taxon>eudicotyledons</taxon>
        <taxon>Gunneridae</taxon>
        <taxon>Pentapetalae</taxon>
        <taxon>asterids</taxon>
        <taxon>campanulids</taxon>
        <taxon>Asterales</taxon>
        <taxon>Asteraceae</taxon>
        <taxon>Asteroideae</taxon>
        <taxon>Heliantheae alliance</taxon>
        <taxon>Millerieae</taxon>
        <taxon>Smallanthus</taxon>
    </lineage>
</organism>
<protein>
    <submittedName>
        <fullName evidence="1">Uncharacterized protein</fullName>
    </submittedName>
</protein>
<comment type="caution">
    <text evidence="1">The sequence shown here is derived from an EMBL/GenBank/DDBJ whole genome shotgun (WGS) entry which is preliminary data.</text>
</comment>
<reference evidence="2" key="1">
    <citation type="journal article" date="2022" name="Mol. Ecol. Resour.">
        <title>The genomes of chicory, endive, great burdock and yacon provide insights into Asteraceae palaeo-polyploidization history and plant inulin production.</title>
        <authorList>
            <person name="Fan W."/>
            <person name="Wang S."/>
            <person name="Wang H."/>
            <person name="Wang A."/>
            <person name="Jiang F."/>
            <person name="Liu H."/>
            <person name="Zhao H."/>
            <person name="Xu D."/>
            <person name="Zhang Y."/>
        </authorList>
    </citation>
    <scope>NUCLEOTIDE SEQUENCE [LARGE SCALE GENOMIC DNA]</scope>
    <source>
        <strain evidence="2">cv. Yunnan</strain>
    </source>
</reference>